<feature type="compositionally biased region" description="Basic and acidic residues" evidence="1">
    <location>
        <begin position="286"/>
        <end position="304"/>
    </location>
</feature>
<feature type="region of interest" description="Disordered" evidence="1">
    <location>
        <begin position="722"/>
        <end position="759"/>
    </location>
</feature>
<dbReference type="EMBL" id="CP029554">
    <property type="protein sequence ID" value="AXE33613.1"/>
    <property type="molecule type" value="Genomic_DNA"/>
</dbReference>
<evidence type="ECO:0000313" key="2">
    <source>
        <dbReference type="EMBL" id="AXE33613.1"/>
    </source>
</evidence>
<evidence type="ECO:0000313" key="3">
    <source>
        <dbReference type="Proteomes" id="UP000252038"/>
    </source>
</evidence>
<evidence type="ECO:0000256" key="1">
    <source>
        <dbReference type="SAM" id="MobiDB-lite"/>
    </source>
</evidence>
<gene>
    <name evidence="2" type="ORF">DK843_04325</name>
</gene>
<accession>A0A344UEB5</accession>
<feature type="region of interest" description="Disordered" evidence="1">
    <location>
        <begin position="772"/>
        <end position="800"/>
    </location>
</feature>
<feature type="compositionally biased region" description="Low complexity" evidence="1">
    <location>
        <begin position="861"/>
        <end position="876"/>
    </location>
</feature>
<feature type="compositionally biased region" description="Basic and acidic residues" evidence="1">
    <location>
        <begin position="467"/>
        <end position="477"/>
    </location>
</feature>
<feature type="compositionally biased region" description="Low complexity" evidence="1">
    <location>
        <begin position="210"/>
        <end position="251"/>
    </location>
</feature>
<feature type="compositionally biased region" description="Polar residues" evidence="1">
    <location>
        <begin position="322"/>
        <end position="341"/>
    </location>
</feature>
<sequence length="990" mass="101793">MTESQKAGEPDWSGLNLPILTEVVEEQAVPTLAEEAEAEAPVEVPEFDFSSELDTLAAQLEHEGGAEPELEIPELTLDELLATSKPADSSADAAGGLDFSNLPSLELSDADSLAGAEGLDFVLEPRAEPQAGEADGLAALMARAELQVREETPQEVPEPAAETGAEISWGDVVEAASELAPESPSPFLTESVGPAATFESSLPACEPTDSEMAASSGVSAEVAEQPESQAASTESESAGFTSISLDSLPSGVLGGGVGREPAPSSGLEWLSNLPSQQPPAEPPKPTVKEMIAEAERVLAEERAKQAAANRAEAEAFGMTPPESVQSSAEETPATAQASQETAVGAVLNDLSEASGMEHAEAQLYAELAAESPLVDEAAMPTVPDICAESMAEGAAEQAKGVAEAELPVDPDMPLIEPGPPLGSAEPVPEQTDMPGCIDAELDGMAPELAADIDLHASAERASAGRFVEPERVAEPRELPGGAPVLPADGIEPAAEAGESAQAEEVEAALEIETLPAMPELDPASTVDGDFSVLMEGEPGPQGEEAPVSSVESDPIIELEPGIGAFPVASEPEPVVDADFSMLTESESVPPVEEVAAPSAELEDEAAQRAEAGLEIDIGLGAGEHFGSLAEGELASSEGEAAMSVAEEEAAAESLPLAEEVFIAPEAVVEPMPEREDFPIGPALQPEPVVDADANMLTDGESVPQPEVAEAPSVELEGALAPSLDGEPEEAPASGFASGADGDAAAEGESAFSEELAESFVEEEAMTGLPPLTADAVESSPESGALPVVSEAEPEPDVDADSGIREEAAASFAERDDVAVGPQPMAVDDVVQDLYDAVPQPAPLEDEDLPALSGLLGRGVSAPAAAQPEPQALAEPQTSRTQNDATAEVSVLKVAAMSSAAAGGKPSPQGGLDGQALFNSLYEQMLPRMKVELSLWLQDAIEVQAKQMLSGMMHQLKEDYEMLFGDALKESLRQALSDNGGVRKPEEGGNE</sequence>
<proteinExistence type="predicted"/>
<protein>
    <submittedName>
        <fullName evidence="2">Uncharacterized protein</fullName>
    </submittedName>
</protein>
<organism evidence="2 3">
    <name type="scientific">Chromobacterium phragmitis</name>
    <dbReference type="NCBI Taxonomy" id="2202141"/>
    <lineage>
        <taxon>Bacteria</taxon>
        <taxon>Pseudomonadati</taxon>
        <taxon>Pseudomonadota</taxon>
        <taxon>Betaproteobacteria</taxon>
        <taxon>Neisseriales</taxon>
        <taxon>Chromobacteriaceae</taxon>
        <taxon>Chromobacterium</taxon>
    </lineage>
</organism>
<dbReference type="KEGG" id="chrb:DK843_04325"/>
<feature type="compositionally biased region" description="Low complexity" evidence="1">
    <location>
        <begin position="732"/>
        <end position="753"/>
    </location>
</feature>
<feature type="region of interest" description="Disordered" evidence="1">
    <location>
        <begin position="859"/>
        <end position="884"/>
    </location>
</feature>
<dbReference type="Proteomes" id="UP000252038">
    <property type="component" value="Chromosome"/>
</dbReference>
<feature type="region of interest" description="Disordered" evidence="1">
    <location>
        <begin position="461"/>
        <end position="483"/>
    </location>
</feature>
<feature type="compositionally biased region" description="Low complexity" evidence="1">
    <location>
        <begin position="87"/>
        <end position="96"/>
    </location>
</feature>
<name>A0A344UEB5_9NEIS</name>
<feature type="region of interest" description="Disordered" evidence="1">
    <location>
        <begin position="144"/>
        <end position="342"/>
    </location>
</feature>
<feature type="region of interest" description="Disordered" evidence="1">
    <location>
        <begin position="409"/>
        <end position="429"/>
    </location>
</feature>
<feature type="region of interest" description="Disordered" evidence="1">
    <location>
        <begin position="81"/>
        <end position="104"/>
    </location>
</feature>
<dbReference type="AlphaFoldDB" id="A0A344UEB5"/>
<reference evidence="2 3" key="1">
    <citation type="submission" date="2018-05" db="EMBL/GenBank/DDBJ databases">
        <title>Genome sequencing, assembly and analysis of the novel insecticidal bacterium, Chromobacterium phragmitis.</title>
        <authorList>
            <person name="Sparks M.E."/>
            <person name="Blackburn M.B."/>
            <person name="Gundersen-Rindal D.E."/>
        </authorList>
    </citation>
    <scope>NUCLEOTIDE SEQUENCE [LARGE SCALE GENOMIC DNA]</scope>
    <source>
        <strain evidence="2">IIBBL 274-1</strain>
    </source>
</reference>
<feature type="compositionally biased region" description="Pro residues" evidence="1">
    <location>
        <begin position="276"/>
        <end position="285"/>
    </location>
</feature>